<accession>A0A922F9B2</accession>
<dbReference type="InterPro" id="IPR001906">
    <property type="entry name" value="Terpene_synth_N"/>
</dbReference>
<dbReference type="SFLD" id="SFLDG01019">
    <property type="entry name" value="Terpene_Cyclase_Like_1_C_Termi"/>
    <property type="match status" value="1"/>
</dbReference>
<dbReference type="SFLD" id="SFLDS00005">
    <property type="entry name" value="Isoprenoid_Synthase_Type_I"/>
    <property type="match status" value="1"/>
</dbReference>
<keyword evidence="3" id="KW-0456">Lyase</keyword>
<gene>
    <name evidence="6" type="ORF">I3842_04G116900</name>
</gene>
<keyword evidence="2" id="KW-0460">Magnesium</keyword>
<dbReference type="InterPro" id="IPR050148">
    <property type="entry name" value="Terpene_synthase-like"/>
</dbReference>
<dbReference type="EMBL" id="CM031828">
    <property type="protein sequence ID" value="KAG6717761.1"/>
    <property type="molecule type" value="Genomic_DNA"/>
</dbReference>
<dbReference type="InterPro" id="IPR034741">
    <property type="entry name" value="Terpene_cyclase-like_1_C"/>
</dbReference>
<evidence type="ECO:0000256" key="2">
    <source>
        <dbReference type="ARBA" id="ARBA00022842"/>
    </source>
</evidence>
<keyword evidence="1" id="KW-0479">Metal-binding</keyword>
<evidence type="ECO:0000313" key="6">
    <source>
        <dbReference type="EMBL" id="KAG6717764.1"/>
    </source>
</evidence>
<dbReference type="EMBL" id="CM031828">
    <property type="protein sequence ID" value="KAG6717764.1"/>
    <property type="molecule type" value="Genomic_DNA"/>
</dbReference>
<feature type="domain" description="Terpene synthase N-terminal" evidence="4">
    <location>
        <begin position="98"/>
        <end position="267"/>
    </location>
</feature>
<dbReference type="AlphaFoldDB" id="A0A922F9B2"/>
<reference evidence="6" key="1">
    <citation type="submission" date="2021-01" db="EMBL/GenBank/DDBJ databases">
        <authorList>
            <person name="Lovell J.T."/>
            <person name="Bentley N."/>
            <person name="Bhattarai G."/>
            <person name="Jenkins J.W."/>
            <person name="Sreedasyam A."/>
            <person name="Alarcon Y."/>
            <person name="Bock C."/>
            <person name="Boston L."/>
            <person name="Carlson J."/>
            <person name="Cervantes K."/>
            <person name="Clermont K."/>
            <person name="Krom N."/>
            <person name="Kubenka K."/>
            <person name="Mamidi S."/>
            <person name="Mattison C."/>
            <person name="Monteros M."/>
            <person name="Pisani C."/>
            <person name="Plott C."/>
            <person name="Rajasekar S."/>
            <person name="Rhein H.S."/>
            <person name="Rohla C."/>
            <person name="Song M."/>
            <person name="Hilaire R.S."/>
            <person name="Shu S."/>
            <person name="Wells L."/>
            <person name="Wang X."/>
            <person name="Webber J."/>
            <person name="Heerema R.J."/>
            <person name="Klein P."/>
            <person name="Conner P."/>
            <person name="Grauke L."/>
            <person name="Grimwood J."/>
            <person name="Schmutz J."/>
            <person name="Randall J.J."/>
        </authorList>
    </citation>
    <scope>NUCLEOTIDE SEQUENCE</scope>
    <source>
        <tissue evidence="6">Leaf</tissue>
    </source>
</reference>
<dbReference type="PANTHER" id="PTHR31225">
    <property type="entry name" value="OS04G0344100 PROTEIN-RELATED"/>
    <property type="match status" value="1"/>
</dbReference>
<comment type="caution">
    <text evidence="6">The sequence shown here is derived from an EMBL/GenBank/DDBJ whole genome shotgun (WGS) entry which is preliminary data.</text>
</comment>
<evidence type="ECO:0000259" key="5">
    <source>
        <dbReference type="Pfam" id="PF03936"/>
    </source>
</evidence>
<dbReference type="GO" id="GO:0016102">
    <property type="term" value="P:diterpenoid biosynthetic process"/>
    <property type="evidence" value="ECO:0007669"/>
    <property type="project" value="InterPro"/>
</dbReference>
<feature type="domain" description="Terpene synthase metal-binding" evidence="5">
    <location>
        <begin position="324"/>
        <end position="565"/>
    </location>
</feature>
<dbReference type="FunFam" id="1.10.600.10:FF:000007">
    <property type="entry name" value="Isoprene synthase, chloroplastic"/>
    <property type="match status" value="1"/>
</dbReference>
<evidence type="ECO:0000256" key="1">
    <source>
        <dbReference type="ARBA" id="ARBA00022723"/>
    </source>
</evidence>
<protein>
    <submittedName>
        <fullName evidence="6">Uncharacterized protein</fullName>
    </submittedName>
</protein>
<dbReference type="PANTHER" id="PTHR31225:SF98">
    <property type="entry name" value="TERPENE SYNTHASE 9-RELATED"/>
    <property type="match status" value="1"/>
</dbReference>
<evidence type="ECO:0000259" key="4">
    <source>
        <dbReference type="Pfam" id="PF01397"/>
    </source>
</evidence>
<dbReference type="CDD" id="cd00684">
    <property type="entry name" value="Terpene_cyclase_plant_C1"/>
    <property type="match status" value="1"/>
</dbReference>
<evidence type="ECO:0000313" key="7">
    <source>
        <dbReference type="Proteomes" id="UP000811246"/>
    </source>
</evidence>
<dbReference type="Pfam" id="PF01397">
    <property type="entry name" value="Terpene_synth"/>
    <property type="match status" value="1"/>
</dbReference>
<dbReference type="Pfam" id="PF03936">
    <property type="entry name" value="Terpene_synth_C"/>
    <property type="match status" value="1"/>
</dbReference>
<proteinExistence type="predicted"/>
<dbReference type="EMBL" id="CM031828">
    <property type="protein sequence ID" value="KAG6717769.1"/>
    <property type="molecule type" value="Genomic_DNA"/>
</dbReference>
<dbReference type="InterPro" id="IPR005630">
    <property type="entry name" value="Terpene_synthase_metal-bd"/>
</dbReference>
<name>A0A922F9B2_CARIL</name>
<dbReference type="InterPro" id="IPR044814">
    <property type="entry name" value="Terpene_cyclase_plant_C1"/>
</dbReference>
<dbReference type="GO" id="GO:0010333">
    <property type="term" value="F:terpene synthase activity"/>
    <property type="evidence" value="ECO:0007669"/>
    <property type="project" value="InterPro"/>
</dbReference>
<dbReference type="Proteomes" id="UP000811246">
    <property type="component" value="Chromosome 4"/>
</dbReference>
<dbReference type="GO" id="GO:0000287">
    <property type="term" value="F:magnesium ion binding"/>
    <property type="evidence" value="ECO:0007669"/>
    <property type="project" value="InterPro"/>
</dbReference>
<sequence length="623" mass="71206">MRTDPISQFADYKKLEYSVFLVLLIKDILLMAETMFFSLSSSCCVTLNCQRRVVLPQNRRRSRRSSQGLPMFPTMIVPKLHGLQAKPRRSAHYHPSIWDPNLIQSLSTPYTYDEFHSTRLEGLKQNAKCLLTSNNKDPCVLLKLIDTVQRLGVAYHFGKEIEVALNLCYPDHTTNLLQTALHFRIAREHGFPISSDVFEKFRSRDGKFIQDGLSREMEGILALYEASHLGMHGENILEEVKDISTKSLKSLMGKFDSDFAKQVKESLERPLRWRMPRVEARNFIDVYQKDTAKSLTLLELAILDYNLVQSVYQQEVKELARWWRELGFKEKLPFSRDRLMENFLWAMGIVSEPQFSKCRIGLTKFVCILTAIDDIYDVYGSMDELECFTNAVNRWEMKAMENLPEYMKICYVAMLNFANEVVFDVLKSHGLDIFPYIKEAWANLCGSYLVEAQWFSCGYTPTLDAYLENAWISVGGPAAIVHAYVLLGCSTLTKESLDCLQHGSGRLIYWSSLITRLSDDLGTSEAESKRGDVAKSIHCYMVQESVSREEAQNHIKSLISYSWKKLNGECAKNSLPKSIVKMSLNMARTSLFIFQRGDGIGTSTGSMKDHLTSLIVKPIPIEC</sequence>
<evidence type="ECO:0000256" key="3">
    <source>
        <dbReference type="ARBA" id="ARBA00023239"/>
    </source>
</evidence>
<organism evidence="6 7">
    <name type="scientific">Carya illinoinensis</name>
    <name type="common">Pecan</name>
    <dbReference type="NCBI Taxonomy" id="32201"/>
    <lineage>
        <taxon>Eukaryota</taxon>
        <taxon>Viridiplantae</taxon>
        <taxon>Streptophyta</taxon>
        <taxon>Embryophyta</taxon>
        <taxon>Tracheophyta</taxon>
        <taxon>Spermatophyta</taxon>
        <taxon>Magnoliopsida</taxon>
        <taxon>eudicotyledons</taxon>
        <taxon>Gunneridae</taxon>
        <taxon>Pentapetalae</taxon>
        <taxon>rosids</taxon>
        <taxon>fabids</taxon>
        <taxon>Fagales</taxon>
        <taxon>Juglandaceae</taxon>
        <taxon>Carya</taxon>
    </lineage>
</organism>